<keyword evidence="1" id="KW-1133">Transmembrane helix</keyword>
<dbReference type="OrthoDB" id="574103at2"/>
<keyword evidence="3" id="KW-1185">Reference proteome</keyword>
<protein>
    <submittedName>
        <fullName evidence="2">Uncharacterized protein</fullName>
    </submittedName>
</protein>
<accession>A0A3N6RTM4</accession>
<proteinExistence type="predicted"/>
<name>A0A3N6RTM4_9CYAN</name>
<dbReference type="AlphaFoldDB" id="A0A3N6RTM4"/>
<evidence type="ECO:0000256" key="1">
    <source>
        <dbReference type="SAM" id="Phobius"/>
    </source>
</evidence>
<reference evidence="2 3" key="1">
    <citation type="journal article" date="2018" name="ACS Chem. Biol.">
        <title>Ketoreductase domain dysfunction expands chemodiversity: malyngamide biosynthesis in the cyanobacterium Okeania hirsuta.</title>
        <authorList>
            <person name="Moss N.A."/>
            <person name="Leao T."/>
            <person name="Rankin M."/>
            <person name="McCullough T.M."/>
            <person name="Qu P."/>
            <person name="Korobeynikov A."/>
            <person name="Smith J.L."/>
            <person name="Gerwick L."/>
            <person name="Gerwick W.H."/>
        </authorList>
    </citation>
    <scope>NUCLEOTIDE SEQUENCE [LARGE SCALE GENOMIC DNA]</scope>
    <source>
        <strain evidence="2 3">PAB10Feb10-1</strain>
    </source>
</reference>
<feature type="transmembrane region" description="Helical" evidence="1">
    <location>
        <begin position="24"/>
        <end position="44"/>
    </location>
</feature>
<organism evidence="2 3">
    <name type="scientific">Okeania hirsuta</name>
    <dbReference type="NCBI Taxonomy" id="1458930"/>
    <lineage>
        <taxon>Bacteria</taxon>
        <taxon>Bacillati</taxon>
        <taxon>Cyanobacteriota</taxon>
        <taxon>Cyanophyceae</taxon>
        <taxon>Oscillatoriophycideae</taxon>
        <taxon>Oscillatoriales</taxon>
        <taxon>Microcoleaceae</taxon>
        <taxon>Okeania</taxon>
    </lineage>
</organism>
<evidence type="ECO:0000313" key="2">
    <source>
        <dbReference type="EMBL" id="RQH47250.1"/>
    </source>
</evidence>
<keyword evidence="1" id="KW-0812">Transmembrane</keyword>
<sequence>MISFDSDWTVCFSYYVECSVKRKMLWLVIELNIVISIFCFYLAWRIWNVRQTLLQVEQTLNLIDFCTSKVLDKTPEFFLLHQQKINQLRQLYKQLDLQVQQVKQIMAMLWLLRTIWHRFCRIWR</sequence>
<gene>
    <name evidence="2" type="ORF">D5R40_09025</name>
</gene>
<dbReference type="Proteomes" id="UP000269154">
    <property type="component" value="Unassembled WGS sequence"/>
</dbReference>
<evidence type="ECO:0000313" key="3">
    <source>
        <dbReference type="Proteomes" id="UP000269154"/>
    </source>
</evidence>
<dbReference type="EMBL" id="RCBY01000036">
    <property type="protein sequence ID" value="RQH47250.1"/>
    <property type="molecule type" value="Genomic_DNA"/>
</dbReference>
<keyword evidence="1" id="KW-0472">Membrane</keyword>
<comment type="caution">
    <text evidence="2">The sequence shown here is derived from an EMBL/GenBank/DDBJ whole genome shotgun (WGS) entry which is preliminary data.</text>
</comment>